<dbReference type="Proteomes" id="UP000499080">
    <property type="component" value="Unassembled WGS sequence"/>
</dbReference>
<dbReference type="InterPro" id="IPR049012">
    <property type="entry name" value="Mutator_transp_dom"/>
</dbReference>
<organism evidence="2 3">
    <name type="scientific">Araneus ventricosus</name>
    <name type="common">Orbweaver spider</name>
    <name type="synonym">Epeira ventricosa</name>
    <dbReference type="NCBI Taxonomy" id="182803"/>
    <lineage>
        <taxon>Eukaryota</taxon>
        <taxon>Metazoa</taxon>
        <taxon>Ecdysozoa</taxon>
        <taxon>Arthropoda</taxon>
        <taxon>Chelicerata</taxon>
        <taxon>Arachnida</taxon>
        <taxon>Araneae</taxon>
        <taxon>Araneomorphae</taxon>
        <taxon>Entelegynae</taxon>
        <taxon>Araneoidea</taxon>
        <taxon>Araneidae</taxon>
        <taxon>Araneus</taxon>
    </lineage>
</organism>
<sequence>MSHEVSQHKVWNAPFDVNMRLVQGMLSLGLGYSAFEKFCMNMNLNIMSSRTFNFYKKKKILDGHLFAANRMLFNIRKEAYGSRNDNDVIDIGVSYDGSWLTRTHTSNIRIGCVIDLLTGFVIDFQVCQSVVKNVSRLNWPLAKMLLNSIFGMKALENFAASHMSGHLARWKSKAAIKLWERSESIGFRYTSLLSDGDSKAFLELNERKIYGSQVEIKKEECINHVSKRLGTALRKTLKDWRVKGVTLWDKKHGNLKEETIKKLTRYYANAIRKNKDDIEDMKTAIYATLSHSISTDKKPQHKKCPSGEDSWCFYQSALARGKKPGAHKDWVETPTNEKHLCKILPIYQRLASTDLLSTCVRGSTQNSNEALHSMIWNNCSKENSASRNRVLTSVSNAIYEYNVGTLKTLETFQGINCLPTSSTSNHLANFTDYRRTYFRNKICEI</sequence>
<feature type="domain" description="Mutator-like transposase" evidence="1">
    <location>
        <begin position="8"/>
        <end position="312"/>
    </location>
</feature>
<dbReference type="Pfam" id="PF20700">
    <property type="entry name" value="Mutator"/>
    <property type="match status" value="1"/>
</dbReference>
<dbReference type="EMBL" id="BGPR01016493">
    <property type="protein sequence ID" value="GBN73223.1"/>
    <property type="molecule type" value="Genomic_DNA"/>
</dbReference>
<proteinExistence type="predicted"/>
<evidence type="ECO:0000313" key="2">
    <source>
        <dbReference type="EMBL" id="GBN73223.1"/>
    </source>
</evidence>
<protein>
    <recommendedName>
        <fullName evidence="1">Mutator-like transposase domain-containing protein</fullName>
    </recommendedName>
</protein>
<comment type="caution">
    <text evidence="2">The sequence shown here is derived from an EMBL/GenBank/DDBJ whole genome shotgun (WGS) entry which is preliminary data.</text>
</comment>
<reference evidence="2 3" key="1">
    <citation type="journal article" date="2019" name="Sci. Rep.">
        <title>Orb-weaving spider Araneus ventricosus genome elucidates the spidroin gene catalogue.</title>
        <authorList>
            <person name="Kono N."/>
            <person name="Nakamura H."/>
            <person name="Ohtoshi R."/>
            <person name="Moran D.A.P."/>
            <person name="Shinohara A."/>
            <person name="Yoshida Y."/>
            <person name="Fujiwara M."/>
            <person name="Mori M."/>
            <person name="Tomita M."/>
            <person name="Arakawa K."/>
        </authorList>
    </citation>
    <scope>NUCLEOTIDE SEQUENCE [LARGE SCALE GENOMIC DNA]</scope>
</reference>
<name>A0A4Y2RBY1_ARAVE</name>
<dbReference type="OrthoDB" id="6495357at2759"/>
<evidence type="ECO:0000259" key="1">
    <source>
        <dbReference type="Pfam" id="PF20700"/>
    </source>
</evidence>
<keyword evidence="3" id="KW-1185">Reference proteome</keyword>
<evidence type="ECO:0000313" key="3">
    <source>
        <dbReference type="Proteomes" id="UP000499080"/>
    </source>
</evidence>
<accession>A0A4Y2RBY1</accession>
<gene>
    <name evidence="2" type="ORF">AVEN_256142_1</name>
</gene>
<dbReference type="AlphaFoldDB" id="A0A4Y2RBY1"/>